<evidence type="ECO:0000256" key="1">
    <source>
        <dbReference type="ARBA" id="ARBA00004496"/>
    </source>
</evidence>
<name>A0A841GNU2_9GAMM</name>
<sequence length="147" mass="16742">MEQEHGYKHVLVALDINDDFQPLLQRAIGIARRHNAKLSVLHVDINLRDLYTEMVDIDVERVQHKVLADTKNKLDTILSGIDYPLERSMVMCGDLVEEVNQVIEAQNVDLLVCGHHQSFWNLLASAARQLMNTVSCDLLIIPFKAKK</sequence>
<comment type="subcellular location">
    <subcellularLocation>
        <location evidence="1 5">Cytoplasm</location>
    </subcellularLocation>
</comment>
<evidence type="ECO:0000256" key="4">
    <source>
        <dbReference type="ARBA" id="ARBA00022490"/>
    </source>
</evidence>
<dbReference type="InterPro" id="IPR006016">
    <property type="entry name" value="UspA"/>
</dbReference>
<gene>
    <name evidence="7" type="ORF">HNR75_002912</name>
</gene>
<keyword evidence="4 5" id="KW-0963">Cytoplasm</keyword>
<dbReference type="EMBL" id="JACHGR010000011">
    <property type="protein sequence ID" value="MBB6056965.1"/>
    <property type="molecule type" value="Genomic_DNA"/>
</dbReference>
<comment type="caution">
    <text evidence="7">The sequence shown here is derived from an EMBL/GenBank/DDBJ whole genome shotgun (WGS) entry which is preliminary data.</text>
</comment>
<dbReference type="Gene3D" id="3.40.50.620">
    <property type="entry name" value="HUPs"/>
    <property type="match status" value="1"/>
</dbReference>
<dbReference type="InterPro" id="IPR014729">
    <property type="entry name" value="Rossmann-like_a/b/a_fold"/>
</dbReference>
<dbReference type="Proteomes" id="UP000585721">
    <property type="component" value="Unassembled WGS sequence"/>
</dbReference>
<comment type="subunit">
    <text evidence="3">Homodimer.</text>
</comment>
<proteinExistence type="inferred from homology"/>
<dbReference type="PANTHER" id="PTHR46268:SF23">
    <property type="entry name" value="UNIVERSAL STRESS PROTEIN A-RELATED"/>
    <property type="match status" value="1"/>
</dbReference>
<dbReference type="AlphaFoldDB" id="A0A841GNU2"/>
<dbReference type="SUPFAM" id="SSF52402">
    <property type="entry name" value="Adenine nucleotide alpha hydrolases-like"/>
    <property type="match status" value="1"/>
</dbReference>
<organism evidence="7 8">
    <name type="scientific">Tolumonas osonensis</name>
    <dbReference type="NCBI Taxonomy" id="675874"/>
    <lineage>
        <taxon>Bacteria</taxon>
        <taxon>Pseudomonadati</taxon>
        <taxon>Pseudomonadota</taxon>
        <taxon>Gammaproteobacteria</taxon>
        <taxon>Aeromonadales</taxon>
        <taxon>Aeromonadaceae</taxon>
        <taxon>Tolumonas</taxon>
    </lineage>
</organism>
<feature type="domain" description="UspA" evidence="6">
    <location>
        <begin position="7"/>
        <end position="142"/>
    </location>
</feature>
<protein>
    <recommendedName>
        <fullName evidence="5">Universal stress protein</fullName>
    </recommendedName>
</protein>
<dbReference type="Pfam" id="PF00582">
    <property type="entry name" value="Usp"/>
    <property type="match status" value="1"/>
</dbReference>
<comment type="similarity">
    <text evidence="2 5">Belongs to the universal stress protein A family.</text>
</comment>
<reference evidence="7 8" key="1">
    <citation type="submission" date="2020-08" db="EMBL/GenBank/DDBJ databases">
        <title>Genomic Encyclopedia of Type Strains, Phase IV (KMG-IV): sequencing the most valuable type-strain genomes for metagenomic binning, comparative biology and taxonomic classification.</title>
        <authorList>
            <person name="Goeker M."/>
        </authorList>
    </citation>
    <scope>NUCLEOTIDE SEQUENCE [LARGE SCALE GENOMIC DNA]</scope>
    <source>
        <strain evidence="7 8">DSM 22975</strain>
    </source>
</reference>
<evidence type="ECO:0000313" key="7">
    <source>
        <dbReference type="EMBL" id="MBB6056965.1"/>
    </source>
</evidence>
<dbReference type="GO" id="GO:0005737">
    <property type="term" value="C:cytoplasm"/>
    <property type="evidence" value="ECO:0007669"/>
    <property type="project" value="UniProtKB-SubCell"/>
</dbReference>
<evidence type="ECO:0000313" key="8">
    <source>
        <dbReference type="Proteomes" id="UP000585721"/>
    </source>
</evidence>
<accession>A0A841GNU2</accession>
<evidence type="ECO:0000256" key="3">
    <source>
        <dbReference type="ARBA" id="ARBA00011738"/>
    </source>
</evidence>
<evidence type="ECO:0000256" key="5">
    <source>
        <dbReference type="PIRNR" id="PIRNR006276"/>
    </source>
</evidence>
<keyword evidence="8" id="KW-1185">Reference proteome</keyword>
<dbReference type="InterPro" id="IPR006015">
    <property type="entry name" value="Universal_stress_UspA"/>
</dbReference>
<dbReference type="PIRSF" id="PIRSF006276">
    <property type="entry name" value="UspA"/>
    <property type="match status" value="1"/>
</dbReference>
<evidence type="ECO:0000259" key="6">
    <source>
        <dbReference type="Pfam" id="PF00582"/>
    </source>
</evidence>
<dbReference type="RefSeq" id="WP_188027680.1">
    <property type="nucleotide sequence ID" value="NZ_JACHGR010000011.1"/>
</dbReference>
<dbReference type="PANTHER" id="PTHR46268">
    <property type="entry name" value="STRESS RESPONSE PROTEIN NHAX"/>
    <property type="match status" value="1"/>
</dbReference>
<evidence type="ECO:0000256" key="2">
    <source>
        <dbReference type="ARBA" id="ARBA00008791"/>
    </source>
</evidence>